<keyword evidence="2" id="KW-0964">Secreted</keyword>
<gene>
    <name evidence="6" type="ORF">BDFB_008180</name>
</gene>
<evidence type="ECO:0000256" key="2">
    <source>
        <dbReference type="ARBA" id="ARBA00022525"/>
    </source>
</evidence>
<evidence type="ECO:0000313" key="6">
    <source>
        <dbReference type="EMBL" id="RZC40184.1"/>
    </source>
</evidence>
<reference evidence="6 7" key="1">
    <citation type="submission" date="2017-03" db="EMBL/GenBank/DDBJ databases">
        <title>Genome of the blue death feigning beetle - Asbolus verrucosus.</title>
        <authorList>
            <person name="Rider S.D."/>
        </authorList>
    </citation>
    <scope>NUCLEOTIDE SEQUENCE [LARGE SCALE GENOMIC DNA]</scope>
    <source>
        <strain evidence="6">Butters</strain>
        <tissue evidence="6">Head and leg muscle</tissue>
    </source>
</reference>
<organism evidence="6 7">
    <name type="scientific">Asbolus verrucosus</name>
    <name type="common">Desert ironclad beetle</name>
    <dbReference type="NCBI Taxonomy" id="1661398"/>
    <lineage>
        <taxon>Eukaryota</taxon>
        <taxon>Metazoa</taxon>
        <taxon>Ecdysozoa</taxon>
        <taxon>Arthropoda</taxon>
        <taxon>Hexapoda</taxon>
        <taxon>Insecta</taxon>
        <taxon>Pterygota</taxon>
        <taxon>Neoptera</taxon>
        <taxon>Endopterygota</taxon>
        <taxon>Coleoptera</taxon>
        <taxon>Polyphaga</taxon>
        <taxon>Cucujiformia</taxon>
        <taxon>Tenebrionidae</taxon>
        <taxon>Pimeliinae</taxon>
        <taxon>Asbolus</taxon>
    </lineage>
</organism>
<feature type="compositionally biased region" description="Basic and acidic residues" evidence="4">
    <location>
        <begin position="573"/>
        <end position="591"/>
    </location>
</feature>
<evidence type="ECO:0000256" key="1">
    <source>
        <dbReference type="ARBA" id="ARBA00004613"/>
    </source>
</evidence>
<evidence type="ECO:0000259" key="5">
    <source>
        <dbReference type="PROSITE" id="PS50184"/>
    </source>
</evidence>
<dbReference type="AlphaFoldDB" id="A0A482W527"/>
<proteinExistence type="predicted"/>
<dbReference type="Gene3D" id="2.10.70.10">
    <property type="entry name" value="Complement Module, domain 1"/>
    <property type="match status" value="1"/>
</dbReference>
<dbReference type="SUPFAM" id="SSF57603">
    <property type="entry name" value="FnI-like domain"/>
    <property type="match status" value="2"/>
</dbReference>
<dbReference type="EMBL" id="QDEB01028260">
    <property type="protein sequence ID" value="RZC40184.1"/>
    <property type="molecule type" value="Genomic_DNA"/>
</dbReference>
<dbReference type="InterPro" id="IPR001007">
    <property type="entry name" value="VWF_dom"/>
</dbReference>
<dbReference type="SMART" id="SM00214">
    <property type="entry name" value="VWC"/>
    <property type="match status" value="2"/>
</dbReference>
<dbReference type="PANTHER" id="PTHR46698">
    <property type="entry name" value="CROSSVEINLESS 2"/>
    <property type="match status" value="1"/>
</dbReference>
<dbReference type="PROSITE" id="PS50184">
    <property type="entry name" value="VWFC_2"/>
    <property type="match status" value="1"/>
</dbReference>
<comment type="caution">
    <text evidence="6">The sequence shown here is derived from an EMBL/GenBank/DDBJ whole genome shotgun (WGS) entry which is preliminary data.</text>
</comment>
<dbReference type="Proteomes" id="UP000292052">
    <property type="component" value="Unassembled WGS sequence"/>
</dbReference>
<dbReference type="PANTHER" id="PTHR46698:SF4">
    <property type="entry name" value="CROSSVEINLESS 2"/>
    <property type="match status" value="1"/>
</dbReference>
<keyword evidence="3" id="KW-0732">Signal</keyword>
<keyword evidence="7" id="KW-1185">Reference proteome</keyword>
<feature type="region of interest" description="Disordered" evidence="4">
    <location>
        <begin position="442"/>
        <end position="489"/>
    </location>
</feature>
<accession>A0A482W527</accession>
<feature type="region of interest" description="Disordered" evidence="4">
    <location>
        <begin position="533"/>
        <end position="613"/>
    </location>
</feature>
<dbReference type="GO" id="GO:0005576">
    <property type="term" value="C:extracellular region"/>
    <property type="evidence" value="ECO:0007669"/>
    <property type="project" value="UniProtKB-SubCell"/>
</dbReference>
<protein>
    <recommendedName>
        <fullName evidence="5">VWFC domain-containing protein</fullName>
    </recommendedName>
</protein>
<evidence type="ECO:0000313" key="7">
    <source>
        <dbReference type="Proteomes" id="UP000292052"/>
    </source>
</evidence>
<evidence type="ECO:0000256" key="4">
    <source>
        <dbReference type="SAM" id="MobiDB-lite"/>
    </source>
</evidence>
<feature type="domain" description="VWFC" evidence="5">
    <location>
        <begin position="91"/>
        <end position="152"/>
    </location>
</feature>
<name>A0A482W527_ASBVE</name>
<dbReference type="InterPro" id="IPR052424">
    <property type="entry name" value="Kielin_Chordin-BMP_Reg"/>
</dbReference>
<dbReference type="OrthoDB" id="6132182at2759"/>
<feature type="compositionally biased region" description="Basic and acidic residues" evidence="4">
    <location>
        <begin position="533"/>
        <end position="553"/>
    </location>
</feature>
<evidence type="ECO:0000256" key="3">
    <source>
        <dbReference type="ARBA" id="ARBA00022729"/>
    </source>
</evidence>
<sequence>MVTGLTIRSGRIAREVYPEIEPENDGNQAQICVVGDVVYAIDELVPAEEPCLKCRCQPPGVQCETIKCIKKSGCKAIHRPNKCCPDYQCECHHEGKIYANGERLKTPPGGECKVCYCRGGEVQCAEVSCYIRTDCEGKIVPGQCCPKYDHCPPKVPSHQNEPPRQLVIEESKEVGNNNDLVITDAEPDSSEISEVFQQPPPVLRIGDKLLFLKQGELVPEKDASTPTSVITIIGAEGLQRGFEDSAEFHEVPTSIYENNSDHSLINNSNDLEPKTSESTHILSLVKHKKKSSATEKSSTILTTIDPVEENITINISTEATDVLTLEVSTDVNLIEETTNKTELPVIESAAKNYDTLLEENPAYPAIPEVMSPQHFDNNETQNTANMKRILPEIFVTENNQTFLQNVTISEIQPITETEVNVTTEENSAIFNTSAELTETNISSSTEYERSMESIEEVTDDSGENTTPKDDHASIVSSENASVEPSEGNLESVDMLKGQTNIDIDDVEMINNKTQESTIPSVKDVETINFTRTDMDIKTEKSQLPKSVGKRESSPQDEADEIFKELEAELSADNTERTQTAEEEKEESEKIFQELLEETSTPKSAKKGDKDTETLEKVTDAIAKLTLRGRKNSFDTNILGIISNFFGSQYRYDRKK</sequence>
<feature type="compositionally biased region" description="Acidic residues" evidence="4">
    <location>
        <begin position="453"/>
        <end position="462"/>
    </location>
</feature>
<comment type="subcellular location">
    <subcellularLocation>
        <location evidence="1">Secreted</location>
    </subcellularLocation>
</comment>